<accession>A0A7E4WBF5</accession>
<keyword evidence="2" id="KW-1185">Reference proteome</keyword>
<feature type="compositionally biased region" description="Polar residues" evidence="1">
    <location>
        <begin position="15"/>
        <end position="38"/>
    </location>
</feature>
<evidence type="ECO:0000313" key="3">
    <source>
        <dbReference type="WBParaSite" id="Pan_g8706.t1"/>
    </source>
</evidence>
<reference evidence="3" key="2">
    <citation type="submission" date="2020-10" db="UniProtKB">
        <authorList>
            <consortium name="WormBaseParasite"/>
        </authorList>
    </citation>
    <scope>IDENTIFICATION</scope>
</reference>
<protein>
    <submittedName>
        <fullName evidence="3">Uncharacterized protein</fullName>
    </submittedName>
</protein>
<dbReference type="WBParaSite" id="Pan_g8706.t1">
    <property type="protein sequence ID" value="Pan_g8706.t1"/>
    <property type="gene ID" value="Pan_g8706"/>
</dbReference>
<evidence type="ECO:0000313" key="2">
    <source>
        <dbReference type="Proteomes" id="UP000492821"/>
    </source>
</evidence>
<dbReference type="Proteomes" id="UP000492821">
    <property type="component" value="Unassembled WGS sequence"/>
</dbReference>
<dbReference type="AlphaFoldDB" id="A0A7E4WBF5"/>
<feature type="region of interest" description="Disordered" evidence="1">
    <location>
        <begin position="1"/>
        <end position="118"/>
    </location>
</feature>
<feature type="compositionally biased region" description="Low complexity" evidence="1">
    <location>
        <begin position="1"/>
        <end position="14"/>
    </location>
</feature>
<sequence>MSALQSSFSSPSSFLTRNPSTSTCDAISRPSATGQPLSPNGGPPRTLPNGGSITPIASVSDNNNEPLPGAASDHNGNANGGPDVVSFRQHRRSVPRPRPWTPSTTDAQGAGDPPQFVPLVCQYPASRSQFFSQQSQYAVS</sequence>
<reference evidence="2" key="1">
    <citation type="journal article" date="2013" name="Genetics">
        <title>The draft genome and transcriptome of Panagrellus redivivus are shaped by the harsh demands of a free-living lifestyle.</title>
        <authorList>
            <person name="Srinivasan J."/>
            <person name="Dillman A.R."/>
            <person name="Macchietto M.G."/>
            <person name="Heikkinen L."/>
            <person name="Lakso M."/>
            <person name="Fracchia K.M."/>
            <person name="Antoshechkin I."/>
            <person name="Mortazavi A."/>
            <person name="Wong G."/>
            <person name="Sternberg P.W."/>
        </authorList>
    </citation>
    <scope>NUCLEOTIDE SEQUENCE [LARGE SCALE GENOMIC DNA]</scope>
    <source>
        <strain evidence="2">MT8872</strain>
    </source>
</reference>
<name>A0A7E4WBF5_PANRE</name>
<feature type="compositionally biased region" description="Polar residues" evidence="1">
    <location>
        <begin position="49"/>
        <end position="65"/>
    </location>
</feature>
<evidence type="ECO:0000256" key="1">
    <source>
        <dbReference type="SAM" id="MobiDB-lite"/>
    </source>
</evidence>
<proteinExistence type="predicted"/>
<organism evidence="2 3">
    <name type="scientific">Panagrellus redivivus</name>
    <name type="common">Microworm</name>
    <dbReference type="NCBI Taxonomy" id="6233"/>
    <lineage>
        <taxon>Eukaryota</taxon>
        <taxon>Metazoa</taxon>
        <taxon>Ecdysozoa</taxon>
        <taxon>Nematoda</taxon>
        <taxon>Chromadorea</taxon>
        <taxon>Rhabditida</taxon>
        <taxon>Tylenchina</taxon>
        <taxon>Panagrolaimomorpha</taxon>
        <taxon>Panagrolaimoidea</taxon>
        <taxon>Panagrolaimidae</taxon>
        <taxon>Panagrellus</taxon>
    </lineage>
</organism>